<evidence type="ECO:0000313" key="1">
    <source>
        <dbReference type="EMBL" id="MSU92256.1"/>
    </source>
</evidence>
<accession>A0A6L5Z6R9</accession>
<dbReference type="Proteomes" id="UP000474957">
    <property type="component" value="Unassembled WGS sequence"/>
</dbReference>
<protein>
    <submittedName>
        <fullName evidence="1">Uncharacterized protein</fullName>
    </submittedName>
</protein>
<reference evidence="1 2" key="1">
    <citation type="submission" date="2019-10" db="EMBL/GenBank/DDBJ databases">
        <title>Cognatihalovulum marinum gen. nov. sp. nov., a new member of the family Rhodobacteraceae isolated from deep seawater of the Northwest Indian Ocean.</title>
        <authorList>
            <person name="Ruan C."/>
            <person name="Wang J."/>
            <person name="Zheng X."/>
            <person name="Song L."/>
            <person name="Zhu Y."/>
            <person name="Huang Y."/>
            <person name="Lu Z."/>
            <person name="Du W."/>
            <person name="Huang L."/>
            <person name="Dai X."/>
        </authorList>
    </citation>
    <scope>NUCLEOTIDE SEQUENCE [LARGE SCALE GENOMIC DNA]</scope>
    <source>
        <strain evidence="1 2">2CG4</strain>
    </source>
</reference>
<organism evidence="1 2">
    <name type="scientific">Halovulum marinum</name>
    <dbReference type="NCBI Taxonomy" id="2662447"/>
    <lineage>
        <taxon>Bacteria</taxon>
        <taxon>Pseudomonadati</taxon>
        <taxon>Pseudomonadota</taxon>
        <taxon>Alphaproteobacteria</taxon>
        <taxon>Rhodobacterales</taxon>
        <taxon>Paracoccaceae</taxon>
        <taxon>Halovulum</taxon>
    </lineage>
</organism>
<keyword evidence="2" id="KW-1185">Reference proteome</keyword>
<dbReference type="AlphaFoldDB" id="A0A6L5Z6R9"/>
<comment type="caution">
    <text evidence="1">The sequence shown here is derived from an EMBL/GenBank/DDBJ whole genome shotgun (WGS) entry which is preliminary data.</text>
</comment>
<proteinExistence type="predicted"/>
<name>A0A6L5Z6R9_9RHOB</name>
<sequence length="60" mass="6282">MAGRRNRIPALAALLGHPREATRAIARGSRKLFLDRTGSGRVHIDIGGLVQPGAGAAAPW</sequence>
<evidence type="ECO:0000313" key="2">
    <source>
        <dbReference type="Proteomes" id="UP000474957"/>
    </source>
</evidence>
<gene>
    <name evidence="1" type="ORF">GE300_22255</name>
</gene>
<dbReference type="RefSeq" id="WP_154449752.1">
    <property type="nucleotide sequence ID" value="NZ_WIND01000073.1"/>
</dbReference>
<dbReference type="EMBL" id="WIND01000073">
    <property type="protein sequence ID" value="MSU92256.1"/>
    <property type="molecule type" value="Genomic_DNA"/>
</dbReference>